<evidence type="ECO:0000256" key="1">
    <source>
        <dbReference type="SAM" id="MobiDB-lite"/>
    </source>
</evidence>
<feature type="compositionally biased region" description="Basic and acidic residues" evidence="1">
    <location>
        <begin position="902"/>
        <end position="911"/>
    </location>
</feature>
<feature type="compositionally biased region" description="Basic residues" evidence="1">
    <location>
        <begin position="27"/>
        <end position="55"/>
    </location>
</feature>
<dbReference type="EMBL" id="JAFEUZ010000015">
    <property type="protein sequence ID" value="KAG5482891.1"/>
    <property type="molecule type" value="Genomic_DNA"/>
</dbReference>
<gene>
    <name evidence="2" type="ORF">LSCM1_06927</name>
</gene>
<organism evidence="2 3">
    <name type="scientific">Leishmania martiniquensis</name>
    <dbReference type="NCBI Taxonomy" id="1580590"/>
    <lineage>
        <taxon>Eukaryota</taxon>
        <taxon>Discoba</taxon>
        <taxon>Euglenozoa</taxon>
        <taxon>Kinetoplastea</taxon>
        <taxon>Metakinetoplastina</taxon>
        <taxon>Trypanosomatida</taxon>
        <taxon>Trypanosomatidae</taxon>
        <taxon>Leishmaniinae</taxon>
        <taxon>Leishmania</taxon>
    </lineage>
</organism>
<protein>
    <submittedName>
        <fullName evidence="2">Uncharacterized protein</fullName>
    </submittedName>
</protein>
<feature type="compositionally biased region" description="Low complexity" evidence="1">
    <location>
        <begin position="119"/>
        <end position="130"/>
    </location>
</feature>
<evidence type="ECO:0000313" key="3">
    <source>
        <dbReference type="Proteomes" id="UP000673552"/>
    </source>
</evidence>
<dbReference type="AlphaFoldDB" id="A0A836HRI8"/>
<feature type="region of interest" description="Disordered" evidence="1">
    <location>
        <begin position="399"/>
        <end position="420"/>
    </location>
</feature>
<feature type="region of interest" description="Disordered" evidence="1">
    <location>
        <begin position="896"/>
        <end position="937"/>
    </location>
</feature>
<comment type="caution">
    <text evidence="2">The sequence shown here is derived from an EMBL/GenBank/DDBJ whole genome shotgun (WGS) entry which is preliminary data.</text>
</comment>
<reference evidence="3" key="2">
    <citation type="journal article" date="2021" name="Sci. Data">
        <title>Chromosome-scale genome sequencing, assembly and annotation of six genomes from subfamily Leishmaniinae.</title>
        <authorList>
            <person name="Almutairi H."/>
            <person name="Urbaniak M.D."/>
            <person name="Bates M.D."/>
            <person name="Jariyapan N."/>
            <person name="Kwakye-Nuako G."/>
            <person name="Thomaz Soccol V."/>
            <person name="Al-Salem W.S."/>
            <person name="Dillon R.J."/>
            <person name="Bates P.A."/>
            <person name="Gatherer D."/>
        </authorList>
    </citation>
    <scope>NUCLEOTIDE SEQUENCE [LARGE SCALE GENOMIC DNA]</scope>
</reference>
<dbReference type="OrthoDB" id="273647at2759"/>
<proteinExistence type="predicted"/>
<feature type="region of interest" description="Disordered" evidence="1">
    <location>
        <begin position="227"/>
        <end position="266"/>
    </location>
</feature>
<keyword evidence="3" id="KW-1185">Reference proteome</keyword>
<reference evidence="3" key="1">
    <citation type="journal article" date="2021" name="Microbiol. Resour. Announc.">
        <title>LGAAP: Leishmaniinae Genome Assembly and Annotation Pipeline.</title>
        <authorList>
            <person name="Almutairi H."/>
            <person name="Urbaniak M.D."/>
            <person name="Bates M.D."/>
            <person name="Jariyapan N."/>
            <person name="Kwakye-Nuako G."/>
            <person name="Thomaz-Soccol V."/>
            <person name="Al-Salem W.S."/>
            <person name="Dillon R.J."/>
            <person name="Bates P.A."/>
            <person name="Gatherer D."/>
        </authorList>
    </citation>
    <scope>NUCLEOTIDE SEQUENCE [LARGE SCALE GENOMIC DNA]</scope>
</reference>
<name>A0A836HRI8_9TRYP</name>
<dbReference type="KEGG" id="lmat:92516838"/>
<sequence>MMRLSALSRAARKSAGVHIAATVGRKPSLHKATTKKPKAKKRCPSARVTPRRRRVSPGSHTRSVSEAAQRRALAAPMRGITVDEARASARVGGLHKVGDETKLVTPAVQLTRGGQAMRASSPDSRASASPPFSPLPLPSSALPSSSPSLPPPVVPHVDGRGVSVATLQPRIRSLLAQLILLSPEPLRPSLLFARYRSVVDEQTASMCAWAAHAVYLYDHGLQQRGPCVGSHAASRKASGGGGGARDATQHSASRAEDKAGEEGSSEGAIAAAEERLLWHRGLQLSQAYRESVVPLVAALCGGGGSGETETSVTSRLPESHEVEQWMFLSIIFSDAEFRVSPYSGAVSYPALPSLLMATVDPVRDREVAKLCYALQWGAQAKAAAHAAFHEAHTTGGAKYLSGSAGGTREQQTHAPPAAARKQAVTSHSNFVWLDGAAGSPTWTTAHAQYLLHSALAGGRKSSEGPATGLATCAAGSSADPQLRKAIAALAGLPHTSGHPLVDVMLQASSVAGVVAYNGSPQRSKADVRMSECGTAASTTRGAAAAAAAPPALGWNEGTKGTDAAVSFATDAGEGGLFATMMGDLPTRSLSDSAMHEVNRRLIAHLFRKLVAIPISVARLSAVVRWNLSVTHATHYRSFLYFLLLTAANPMVRRMAEGRRHRRRANAVCADVWGRGKGDEGEVRGGMEAEVRHALAQYDPRTYGGLQGSGSTSEGRVVAALRRAFIADADVTDKCERAAHAVMEVMCVRILPHARPGRRSTDAPVTSSSFCGYPLRFVEVLPTWHRTPEEVLEHLWRRQDEEQLSRAGANWLENEEPYITVFSLDRGVLDARLRLVVDRYLDLTNGDDAPPNSAASRRVTLHQLGLMTLWAHEYGAEMAAELLFVHLLPRHEEVRLYPPSGSGHERRSEEAQQRAATVIGDGTSTDSGYGAWTAEFPQ</sequence>
<feature type="compositionally biased region" description="Low complexity" evidence="1">
    <location>
        <begin position="138"/>
        <end position="147"/>
    </location>
</feature>
<feature type="region of interest" description="Disordered" evidence="1">
    <location>
        <begin position="109"/>
        <end position="154"/>
    </location>
</feature>
<dbReference type="GeneID" id="92516838"/>
<accession>A0A836HRI8</accession>
<dbReference type="Proteomes" id="UP000673552">
    <property type="component" value="Unassembled WGS sequence"/>
</dbReference>
<evidence type="ECO:0000313" key="2">
    <source>
        <dbReference type="EMBL" id="KAG5482891.1"/>
    </source>
</evidence>
<feature type="region of interest" description="Disordered" evidence="1">
    <location>
        <begin position="26"/>
        <end position="72"/>
    </location>
</feature>
<dbReference type="RefSeq" id="XP_067179997.1">
    <property type="nucleotide sequence ID" value="XM_067324326.1"/>
</dbReference>